<dbReference type="SUPFAM" id="SSF52172">
    <property type="entry name" value="CheY-like"/>
    <property type="match status" value="1"/>
</dbReference>
<dbReference type="InterPro" id="IPR036641">
    <property type="entry name" value="HPT_dom_sf"/>
</dbReference>
<evidence type="ECO:0000256" key="3">
    <source>
        <dbReference type="PROSITE-ProRule" id="PRU00169"/>
    </source>
</evidence>
<comment type="caution">
    <text evidence="5">The sequence shown here is derived from an EMBL/GenBank/DDBJ whole genome shotgun (WGS) entry which is preliminary data.</text>
</comment>
<gene>
    <name evidence="5" type="ORF">ACFQZQ_04890</name>
</gene>
<keyword evidence="2" id="KW-0902">Two-component regulatory system</keyword>
<evidence type="ECO:0000313" key="6">
    <source>
        <dbReference type="Proteomes" id="UP001597090"/>
    </source>
</evidence>
<accession>A0ABW2YKA3</accession>
<dbReference type="Gene3D" id="1.20.120.160">
    <property type="entry name" value="HPT domain"/>
    <property type="match status" value="1"/>
</dbReference>
<evidence type="ECO:0000259" key="4">
    <source>
        <dbReference type="PROSITE" id="PS50110"/>
    </source>
</evidence>
<keyword evidence="1 3" id="KW-0597">Phosphoprotein</keyword>
<dbReference type="CDD" id="cd00156">
    <property type="entry name" value="REC"/>
    <property type="match status" value="1"/>
</dbReference>
<dbReference type="InterPro" id="IPR001789">
    <property type="entry name" value="Sig_transdc_resp-reg_receiver"/>
</dbReference>
<dbReference type="PANTHER" id="PTHR44591">
    <property type="entry name" value="STRESS RESPONSE REGULATOR PROTEIN 1"/>
    <property type="match status" value="1"/>
</dbReference>
<dbReference type="SUPFAM" id="SSF47226">
    <property type="entry name" value="Histidine-containing phosphotransfer domain, HPT domain"/>
    <property type="match status" value="1"/>
</dbReference>
<name>A0ABW2YKA3_9GAMM</name>
<dbReference type="PANTHER" id="PTHR44591:SF21">
    <property type="entry name" value="TWO-COMPONENT RESPONSE REGULATOR"/>
    <property type="match status" value="1"/>
</dbReference>
<dbReference type="EMBL" id="JBHTIH010000002">
    <property type="protein sequence ID" value="MFD0738622.1"/>
    <property type="molecule type" value="Genomic_DNA"/>
</dbReference>
<dbReference type="PROSITE" id="PS50110">
    <property type="entry name" value="RESPONSE_REGULATORY"/>
    <property type="match status" value="1"/>
</dbReference>
<dbReference type="Pfam" id="PF00072">
    <property type="entry name" value="Response_reg"/>
    <property type="match status" value="1"/>
</dbReference>
<dbReference type="Gene3D" id="3.40.50.2300">
    <property type="match status" value="1"/>
</dbReference>
<proteinExistence type="predicted"/>
<protein>
    <submittedName>
        <fullName evidence="5">Response regulator</fullName>
    </submittedName>
</protein>
<evidence type="ECO:0000256" key="2">
    <source>
        <dbReference type="ARBA" id="ARBA00023012"/>
    </source>
</evidence>
<dbReference type="Pfam" id="PF01627">
    <property type="entry name" value="Hpt"/>
    <property type="match status" value="1"/>
</dbReference>
<dbReference type="InterPro" id="IPR050595">
    <property type="entry name" value="Bact_response_regulator"/>
</dbReference>
<reference evidence="6" key="1">
    <citation type="journal article" date="2019" name="Int. J. Syst. Evol. Microbiol.">
        <title>The Global Catalogue of Microorganisms (GCM) 10K type strain sequencing project: providing services to taxonomists for standard genome sequencing and annotation.</title>
        <authorList>
            <consortium name="The Broad Institute Genomics Platform"/>
            <consortium name="The Broad Institute Genome Sequencing Center for Infectious Disease"/>
            <person name="Wu L."/>
            <person name="Ma J."/>
        </authorList>
    </citation>
    <scope>NUCLEOTIDE SEQUENCE [LARGE SCALE GENOMIC DNA]</scope>
    <source>
        <strain evidence="6">CCUG 55491</strain>
    </source>
</reference>
<sequence>MKPLPSPRVLLVEDDPISRAFMSVALEAVPAEVDSADSLAAALALANAQDYALWLFDANLPDGSGVELLARLRHRHPHTPAIAHTASDDKAVLDTLAVAGFARVLVKPLPSATLQRAVRSVLGLGDAVGQASRDEPQADPPAWDDEAAALALNGNRAHIATLRGLFVHELPHVRERIRADARSGDLDSVRASLHKLRASCGFVGAARLGVAVRELHHQADSPVLLARFVDAAQDTLAEYERVQDVPVSG</sequence>
<evidence type="ECO:0000313" key="5">
    <source>
        <dbReference type="EMBL" id="MFD0738622.1"/>
    </source>
</evidence>
<feature type="domain" description="Response regulatory" evidence="4">
    <location>
        <begin position="8"/>
        <end position="122"/>
    </location>
</feature>
<dbReference type="RefSeq" id="WP_386811534.1">
    <property type="nucleotide sequence ID" value="NZ_JBHTIH010000002.1"/>
</dbReference>
<dbReference type="InterPro" id="IPR011006">
    <property type="entry name" value="CheY-like_superfamily"/>
</dbReference>
<evidence type="ECO:0000256" key="1">
    <source>
        <dbReference type="ARBA" id="ARBA00022553"/>
    </source>
</evidence>
<keyword evidence="6" id="KW-1185">Reference proteome</keyword>
<dbReference type="SMART" id="SM00448">
    <property type="entry name" value="REC"/>
    <property type="match status" value="1"/>
</dbReference>
<dbReference type="Proteomes" id="UP001597090">
    <property type="component" value="Unassembled WGS sequence"/>
</dbReference>
<dbReference type="InterPro" id="IPR008207">
    <property type="entry name" value="Sig_transdc_His_kin_Hpt_dom"/>
</dbReference>
<feature type="modified residue" description="4-aspartylphosphate" evidence="3">
    <location>
        <position position="57"/>
    </location>
</feature>
<organism evidence="5 6">
    <name type="scientific">Lysobacter koreensis</name>
    <dbReference type="NCBI Taxonomy" id="266122"/>
    <lineage>
        <taxon>Bacteria</taxon>
        <taxon>Pseudomonadati</taxon>
        <taxon>Pseudomonadota</taxon>
        <taxon>Gammaproteobacteria</taxon>
        <taxon>Lysobacterales</taxon>
        <taxon>Lysobacteraceae</taxon>
        <taxon>Lysobacter</taxon>
    </lineage>
</organism>